<dbReference type="EMBL" id="BMAW01106228">
    <property type="protein sequence ID" value="GFT23274.1"/>
    <property type="molecule type" value="Genomic_DNA"/>
</dbReference>
<dbReference type="Proteomes" id="UP000887013">
    <property type="component" value="Unassembled WGS sequence"/>
</dbReference>
<protein>
    <recommendedName>
        <fullName evidence="1">DUF5641 domain-containing protein</fullName>
    </recommendedName>
</protein>
<comment type="caution">
    <text evidence="2">The sequence shown here is derived from an EMBL/GenBank/DDBJ whole genome shotgun (WGS) entry which is preliminary data.</text>
</comment>
<evidence type="ECO:0000313" key="3">
    <source>
        <dbReference type="Proteomes" id="UP000887013"/>
    </source>
</evidence>
<reference evidence="2" key="1">
    <citation type="submission" date="2020-08" db="EMBL/GenBank/DDBJ databases">
        <title>Multicomponent nature underlies the extraordinary mechanical properties of spider dragline silk.</title>
        <authorList>
            <person name="Kono N."/>
            <person name="Nakamura H."/>
            <person name="Mori M."/>
            <person name="Yoshida Y."/>
            <person name="Ohtoshi R."/>
            <person name="Malay A.D."/>
            <person name="Moran D.A.P."/>
            <person name="Tomita M."/>
            <person name="Numata K."/>
            <person name="Arakawa K."/>
        </authorList>
    </citation>
    <scope>NUCLEOTIDE SEQUENCE</scope>
</reference>
<feature type="domain" description="DUF5641" evidence="1">
    <location>
        <begin position="6"/>
        <end position="85"/>
    </location>
</feature>
<accession>A0A8X6TMC7</accession>
<organism evidence="2 3">
    <name type="scientific">Nephila pilipes</name>
    <name type="common">Giant wood spider</name>
    <name type="synonym">Nephila maculata</name>
    <dbReference type="NCBI Taxonomy" id="299642"/>
    <lineage>
        <taxon>Eukaryota</taxon>
        <taxon>Metazoa</taxon>
        <taxon>Ecdysozoa</taxon>
        <taxon>Arthropoda</taxon>
        <taxon>Chelicerata</taxon>
        <taxon>Arachnida</taxon>
        <taxon>Araneae</taxon>
        <taxon>Araneomorphae</taxon>
        <taxon>Entelegynae</taxon>
        <taxon>Araneoidea</taxon>
        <taxon>Nephilidae</taxon>
        <taxon>Nephila</taxon>
    </lineage>
</organism>
<proteinExistence type="predicted"/>
<dbReference type="AlphaFoldDB" id="A0A8X6TMC7"/>
<dbReference type="Pfam" id="PF18701">
    <property type="entry name" value="DUF5641"/>
    <property type="match status" value="1"/>
</dbReference>
<evidence type="ECO:0000313" key="2">
    <source>
        <dbReference type="EMBL" id="GFT23274.1"/>
    </source>
</evidence>
<name>A0A8X6TMC7_NEPPI</name>
<dbReference type="OrthoDB" id="6434609at2759"/>
<dbReference type="InterPro" id="IPR040676">
    <property type="entry name" value="DUF5641"/>
</dbReference>
<keyword evidence="3" id="KW-1185">Reference proteome</keyword>
<sequence length="123" mass="14182">MQKDLRRSFRSKYLGSLVQRPKLLKWSTIYVGDVVLIGNGNQKRINWPLGRVIEIIPGKKGTIRFVRLRTADGETLRPNQRLFLLEITCQMAEDVEVKMQREQVVPVTEESHTRIIIPADPVS</sequence>
<evidence type="ECO:0000259" key="1">
    <source>
        <dbReference type="Pfam" id="PF18701"/>
    </source>
</evidence>
<gene>
    <name evidence="2" type="primary">AVEN_259688_1</name>
    <name evidence="2" type="ORF">NPIL_81221</name>
</gene>